<reference evidence="1" key="1">
    <citation type="submission" date="2021-03" db="EMBL/GenBank/DDBJ databases">
        <title>Identification and antibiotic profiling of Wohlfahrtiimonas chitiniclastica, an underestimated human pathogen.</title>
        <authorList>
            <person name="Kopf A."/>
            <person name="Bunk B."/>
            <person name="Coldewey S."/>
            <person name="Gunzer F."/>
            <person name="Riedel T."/>
            <person name="Schroettner P."/>
        </authorList>
    </citation>
    <scope>NUCLEOTIDE SEQUENCE</scope>
    <source>
        <strain evidence="1">DSM 100917</strain>
    </source>
</reference>
<dbReference type="RefSeq" id="WP_213403814.1">
    <property type="nucleotide sequence ID" value="NZ_JAGIBT010000003.1"/>
</dbReference>
<dbReference type="AlphaFoldDB" id="A0AB35BXC2"/>
<comment type="caution">
    <text evidence="1">The sequence shown here is derived from an EMBL/GenBank/DDBJ whole genome shotgun (WGS) entry which is preliminary data.</text>
</comment>
<accession>A0AB35BXC2</accession>
<proteinExistence type="predicted"/>
<gene>
    <name evidence="1" type="ORF">J7561_05395</name>
</gene>
<protein>
    <submittedName>
        <fullName evidence="1">Uncharacterized protein</fullName>
    </submittedName>
</protein>
<sequence>MLKTIHTKDNAIFEALVDELKTRSYQDFLAMPERMQLSPDGLSEHTTIEISRRFDPIDAALHIVVSQFLWLSEENDPTLIQGMHTIAVPLPNRNPALFYSGHCKTEFFYVLKDDFITDDVFERNERAEASVLETADWFGTTGLTDAEERGIAAFMRYEYGDLLIDEDGLKAHDLEFMGCFHLNKTLTKKLKIEAKFPITKLYVWHYYDDHYAYAYRDPEGVLHYDLGTRFNPEQFKRLPINPASAHASLHSENAHPH</sequence>
<dbReference type="Proteomes" id="UP000680020">
    <property type="component" value="Unassembled WGS sequence"/>
</dbReference>
<evidence type="ECO:0000313" key="1">
    <source>
        <dbReference type="EMBL" id="MBS7824638.1"/>
    </source>
</evidence>
<name>A0AB35BXC2_9GAMM</name>
<evidence type="ECO:0000313" key="2">
    <source>
        <dbReference type="Proteomes" id="UP000680020"/>
    </source>
</evidence>
<dbReference type="EMBL" id="JAGIBU010000003">
    <property type="protein sequence ID" value="MBS7824638.1"/>
    <property type="molecule type" value="Genomic_DNA"/>
</dbReference>
<organism evidence="1 2">
    <name type="scientific">Wohlfahrtiimonas chitiniclastica</name>
    <dbReference type="NCBI Taxonomy" id="400946"/>
    <lineage>
        <taxon>Bacteria</taxon>
        <taxon>Pseudomonadati</taxon>
        <taxon>Pseudomonadota</taxon>
        <taxon>Gammaproteobacteria</taxon>
        <taxon>Cardiobacteriales</taxon>
        <taxon>Ignatzschineriaceae</taxon>
        <taxon>Wohlfahrtiimonas</taxon>
    </lineage>
</organism>